<protein>
    <submittedName>
        <fullName evidence="2">Uncharacterized protein</fullName>
    </submittedName>
</protein>
<evidence type="ECO:0000313" key="3">
    <source>
        <dbReference type="Proteomes" id="UP001550853"/>
    </source>
</evidence>
<dbReference type="Proteomes" id="UP001550853">
    <property type="component" value="Unassembled WGS sequence"/>
</dbReference>
<dbReference type="EMBL" id="JBEZVI010000002">
    <property type="protein sequence ID" value="MEU3709019.1"/>
    <property type="molecule type" value="Genomic_DNA"/>
</dbReference>
<feature type="compositionally biased region" description="Basic residues" evidence="1">
    <location>
        <begin position="94"/>
        <end position="105"/>
    </location>
</feature>
<dbReference type="RefSeq" id="WP_211266199.1">
    <property type="nucleotide sequence ID" value="NZ_JBEZVI010000002.1"/>
</dbReference>
<evidence type="ECO:0000256" key="1">
    <source>
        <dbReference type="SAM" id="MobiDB-lite"/>
    </source>
</evidence>
<accession>A0ABV2YTE2</accession>
<comment type="caution">
    <text evidence="2">The sequence shown here is derived from an EMBL/GenBank/DDBJ whole genome shotgun (WGS) entry which is preliminary data.</text>
</comment>
<evidence type="ECO:0000313" key="2">
    <source>
        <dbReference type="EMBL" id="MEU3709019.1"/>
    </source>
</evidence>
<feature type="compositionally biased region" description="Basic and acidic residues" evidence="1">
    <location>
        <begin position="113"/>
        <end position="123"/>
    </location>
</feature>
<keyword evidence="3" id="KW-1185">Reference proteome</keyword>
<feature type="compositionally biased region" description="Basic and acidic residues" evidence="1">
    <location>
        <begin position="48"/>
        <end position="64"/>
    </location>
</feature>
<gene>
    <name evidence="2" type="ORF">AB0E61_02850</name>
</gene>
<feature type="region of interest" description="Disordered" evidence="1">
    <location>
        <begin position="48"/>
        <end position="123"/>
    </location>
</feature>
<proteinExistence type="predicted"/>
<organism evidence="2 3">
    <name type="scientific">Streptomyces catenulae</name>
    <dbReference type="NCBI Taxonomy" id="66875"/>
    <lineage>
        <taxon>Bacteria</taxon>
        <taxon>Bacillati</taxon>
        <taxon>Actinomycetota</taxon>
        <taxon>Actinomycetes</taxon>
        <taxon>Kitasatosporales</taxon>
        <taxon>Streptomycetaceae</taxon>
        <taxon>Streptomyces</taxon>
    </lineage>
</organism>
<reference evidence="2 3" key="1">
    <citation type="submission" date="2024-06" db="EMBL/GenBank/DDBJ databases">
        <title>The Natural Products Discovery Center: Release of the First 8490 Sequenced Strains for Exploring Actinobacteria Biosynthetic Diversity.</title>
        <authorList>
            <person name="Kalkreuter E."/>
            <person name="Kautsar S.A."/>
            <person name="Yang D."/>
            <person name="Bader C.D."/>
            <person name="Teijaro C.N."/>
            <person name="Fluegel L."/>
            <person name="Davis C.M."/>
            <person name="Simpson J.R."/>
            <person name="Lauterbach L."/>
            <person name="Steele A.D."/>
            <person name="Gui C."/>
            <person name="Meng S."/>
            <person name="Li G."/>
            <person name="Viehrig K."/>
            <person name="Ye F."/>
            <person name="Su P."/>
            <person name="Kiefer A.F."/>
            <person name="Nichols A."/>
            <person name="Cepeda A.J."/>
            <person name="Yan W."/>
            <person name="Fan B."/>
            <person name="Jiang Y."/>
            <person name="Adhikari A."/>
            <person name="Zheng C.-J."/>
            <person name="Schuster L."/>
            <person name="Cowan T.M."/>
            <person name="Smanski M.J."/>
            <person name="Chevrette M.G."/>
            <person name="De Carvalho L.P.S."/>
            <person name="Shen B."/>
        </authorList>
    </citation>
    <scope>NUCLEOTIDE SEQUENCE [LARGE SCALE GENOMIC DNA]</scope>
    <source>
        <strain evidence="2 3">NPDC033039</strain>
    </source>
</reference>
<sequence length="123" mass="13117">MLVSVRVCDVCKRVGVEARRYTVTEEERTACTDRCADHAGVLEGILEAEKPQVEDGNHADRGVSDAELPPAAPEPVRPASRATAKKAAAPAKKAAAKKAAAKKTQSRGARVRTIAEIEQSKNK</sequence>
<name>A0ABV2YTE2_9ACTN</name>